<organism evidence="1 2">
    <name type="scientific">Diploptera punctata</name>
    <name type="common">Pacific beetle cockroach</name>
    <dbReference type="NCBI Taxonomy" id="6984"/>
    <lineage>
        <taxon>Eukaryota</taxon>
        <taxon>Metazoa</taxon>
        <taxon>Ecdysozoa</taxon>
        <taxon>Arthropoda</taxon>
        <taxon>Hexapoda</taxon>
        <taxon>Insecta</taxon>
        <taxon>Pterygota</taxon>
        <taxon>Neoptera</taxon>
        <taxon>Polyneoptera</taxon>
        <taxon>Dictyoptera</taxon>
        <taxon>Blattodea</taxon>
        <taxon>Blaberoidea</taxon>
        <taxon>Blaberidae</taxon>
        <taxon>Diplopterinae</taxon>
        <taxon>Diploptera</taxon>
    </lineage>
</organism>
<feature type="non-terminal residue" evidence="1">
    <location>
        <position position="53"/>
    </location>
</feature>
<reference evidence="1" key="2">
    <citation type="submission" date="2023-05" db="EMBL/GenBank/DDBJ databases">
        <authorList>
            <person name="Fouks B."/>
        </authorList>
    </citation>
    <scope>NUCLEOTIDE SEQUENCE</scope>
    <source>
        <strain evidence="1">Stay&amp;Tobe</strain>
        <tissue evidence="1">Testes</tissue>
    </source>
</reference>
<keyword evidence="2" id="KW-1185">Reference proteome</keyword>
<evidence type="ECO:0000313" key="1">
    <source>
        <dbReference type="EMBL" id="KAJ9593849.1"/>
    </source>
</evidence>
<comment type="caution">
    <text evidence="1">The sequence shown here is derived from an EMBL/GenBank/DDBJ whole genome shotgun (WGS) entry which is preliminary data.</text>
</comment>
<accession>A0AAD8EL44</accession>
<reference evidence="1" key="1">
    <citation type="journal article" date="2023" name="IScience">
        <title>Live-bearing cockroach genome reveals convergent evolutionary mechanisms linked to viviparity in insects and beyond.</title>
        <authorList>
            <person name="Fouks B."/>
            <person name="Harrison M.C."/>
            <person name="Mikhailova A.A."/>
            <person name="Marchal E."/>
            <person name="English S."/>
            <person name="Carruthers M."/>
            <person name="Jennings E.C."/>
            <person name="Chiamaka E.L."/>
            <person name="Frigard R.A."/>
            <person name="Pippel M."/>
            <person name="Attardo G.M."/>
            <person name="Benoit J.B."/>
            <person name="Bornberg-Bauer E."/>
            <person name="Tobe S.S."/>
        </authorList>
    </citation>
    <scope>NUCLEOTIDE SEQUENCE</scope>
    <source>
        <strain evidence="1">Stay&amp;Tobe</strain>
    </source>
</reference>
<dbReference type="Proteomes" id="UP001233999">
    <property type="component" value="Unassembled WGS sequence"/>
</dbReference>
<gene>
    <name evidence="1" type="ORF">L9F63_027507</name>
</gene>
<dbReference type="EMBL" id="JASPKZ010003162">
    <property type="protein sequence ID" value="KAJ9593849.1"/>
    <property type="molecule type" value="Genomic_DNA"/>
</dbReference>
<protein>
    <submittedName>
        <fullName evidence="1">Uncharacterized protein</fullName>
    </submittedName>
</protein>
<evidence type="ECO:0000313" key="2">
    <source>
        <dbReference type="Proteomes" id="UP001233999"/>
    </source>
</evidence>
<proteinExistence type="predicted"/>
<dbReference type="AlphaFoldDB" id="A0AAD8EL44"/>
<name>A0AAD8EL44_DIPPU</name>
<sequence>MNILKQENKQYISEKYLHLARADKQLWYYVFGIHDVGQNQVFMNMYFELTDKR</sequence>